<sequence length="263" mass="30361">MAELSPEQWEILRSIVRQPLEAFQLTTPSSPLSSQEYKTTLSKLKLQTERQLSDTLAPYQHTLRRVVQVLNTTVPPPIQPSVKRYIQFYCHYLDPYLVGVDSAVASQDQRVRMLKGEIQTVYLNSVRSEWKSTSVLVQRHNAGLLRDGQVGLLVIAERALEDTVKAIIAVDLEGASEMGRVYQLMKVYVAIKSYQVLLRKLLLSRRFRSEALERKMLRYLAEDDVNQELVGKLEKINWYYQLNSSLFLQKEILPDSANKDFDR</sequence>
<reference evidence="1 2" key="1">
    <citation type="journal article" date="2018" name="Nat. Ecol. Evol.">
        <title>Pezizomycetes genomes reveal the molecular basis of ectomycorrhizal truffle lifestyle.</title>
        <authorList>
            <person name="Murat C."/>
            <person name="Payen T."/>
            <person name="Noel B."/>
            <person name="Kuo A."/>
            <person name="Morin E."/>
            <person name="Chen J."/>
            <person name="Kohler A."/>
            <person name="Krizsan K."/>
            <person name="Balestrini R."/>
            <person name="Da Silva C."/>
            <person name="Montanini B."/>
            <person name="Hainaut M."/>
            <person name="Levati E."/>
            <person name="Barry K.W."/>
            <person name="Belfiori B."/>
            <person name="Cichocki N."/>
            <person name="Clum A."/>
            <person name="Dockter R.B."/>
            <person name="Fauchery L."/>
            <person name="Guy J."/>
            <person name="Iotti M."/>
            <person name="Le Tacon F."/>
            <person name="Lindquist E.A."/>
            <person name="Lipzen A."/>
            <person name="Malagnac F."/>
            <person name="Mello A."/>
            <person name="Molinier V."/>
            <person name="Miyauchi S."/>
            <person name="Poulain J."/>
            <person name="Riccioni C."/>
            <person name="Rubini A."/>
            <person name="Sitrit Y."/>
            <person name="Splivallo R."/>
            <person name="Traeger S."/>
            <person name="Wang M."/>
            <person name="Zifcakova L."/>
            <person name="Wipf D."/>
            <person name="Zambonelli A."/>
            <person name="Paolocci F."/>
            <person name="Nowrousian M."/>
            <person name="Ottonello S."/>
            <person name="Baldrian P."/>
            <person name="Spatafora J.W."/>
            <person name="Henrissat B."/>
            <person name="Nagy L.G."/>
            <person name="Aury J.M."/>
            <person name="Wincker P."/>
            <person name="Grigoriev I.V."/>
            <person name="Bonfante P."/>
            <person name="Martin F.M."/>
        </authorList>
    </citation>
    <scope>NUCLEOTIDE SEQUENCE [LARGE SCALE GENOMIC DNA]</scope>
    <source>
        <strain evidence="1 2">RN42</strain>
    </source>
</reference>
<dbReference type="Proteomes" id="UP000275078">
    <property type="component" value="Unassembled WGS sequence"/>
</dbReference>
<accession>A0A3N4I7D8</accession>
<name>A0A3N4I7D8_ASCIM</name>
<dbReference type="EMBL" id="ML119686">
    <property type="protein sequence ID" value="RPA80608.1"/>
    <property type="molecule type" value="Genomic_DNA"/>
</dbReference>
<gene>
    <name evidence="1" type="ORF">BJ508DRAFT_376978</name>
</gene>
<dbReference type="AlphaFoldDB" id="A0A3N4I7D8"/>
<evidence type="ECO:0000313" key="2">
    <source>
        <dbReference type="Proteomes" id="UP000275078"/>
    </source>
</evidence>
<evidence type="ECO:0000313" key="1">
    <source>
        <dbReference type="EMBL" id="RPA80608.1"/>
    </source>
</evidence>
<organism evidence="1 2">
    <name type="scientific">Ascobolus immersus RN42</name>
    <dbReference type="NCBI Taxonomy" id="1160509"/>
    <lineage>
        <taxon>Eukaryota</taxon>
        <taxon>Fungi</taxon>
        <taxon>Dikarya</taxon>
        <taxon>Ascomycota</taxon>
        <taxon>Pezizomycotina</taxon>
        <taxon>Pezizomycetes</taxon>
        <taxon>Pezizales</taxon>
        <taxon>Ascobolaceae</taxon>
        <taxon>Ascobolus</taxon>
    </lineage>
</organism>
<keyword evidence="2" id="KW-1185">Reference proteome</keyword>
<protein>
    <submittedName>
        <fullName evidence="1">Uncharacterized protein</fullName>
    </submittedName>
</protein>
<proteinExistence type="predicted"/>